<dbReference type="RefSeq" id="WP_232183350.1">
    <property type="nucleotide sequence ID" value="NZ_JAIOAP010000001.1"/>
</dbReference>
<accession>A0ABV1KN03</accession>
<dbReference type="EMBL" id="JASKHM010000001">
    <property type="protein sequence ID" value="MEQ4480832.1"/>
    <property type="molecule type" value="Genomic_DNA"/>
</dbReference>
<comment type="caution">
    <text evidence="1">The sequence shown here is derived from an EMBL/GenBank/DDBJ whole genome shotgun (WGS) entry which is preliminary data.</text>
</comment>
<evidence type="ECO:0000313" key="2">
    <source>
        <dbReference type="Proteomes" id="UP001493487"/>
    </source>
</evidence>
<dbReference type="InterPro" id="IPR051923">
    <property type="entry name" value="Glycosyl_Hydrolase_39"/>
</dbReference>
<dbReference type="Pfam" id="PF00232">
    <property type="entry name" value="Glyco_hydro_1"/>
    <property type="match status" value="1"/>
</dbReference>
<evidence type="ECO:0000313" key="1">
    <source>
        <dbReference type="EMBL" id="MEQ4480832.1"/>
    </source>
</evidence>
<organism evidence="1 2">
    <name type="scientific">Cohnella silvisoli</name>
    <dbReference type="NCBI Taxonomy" id="2873699"/>
    <lineage>
        <taxon>Bacteria</taxon>
        <taxon>Bacillati</taxon>
        <taxon>Bacillota</taxon>
        <taxon>Bacilli</taxon>
        <taxon>Bacillales</taxon>
        <taxon>Paenibacillaceae</taxon>
        <taxon>Cohnella</taxon>
    </lineage>
</organism>
<dbReference type="Gene3D" id="3.20.20.80">
    <property type="entry name" value="Glycosidases"/>
    <property type="match status" value="1"/>
</dbReference>
<dbReference type="PANTHER" id="PTHR12631">
    <property type="entry name" value="ALPHA-L-IDURONIDASE"/>
    <property type="match status" value="1"/>
</dbReference>
<proteinExistence type="predicted"/>
<protein>
    <submittedName>
        <fullName evidence="1">Family 1 glycosylhydrolase</fullName>
    </submittedName>
</protein>
<dbReference type="PANTHER" id="PTHR12631:SF10">
    <property type="entry name" value="BETA-XYLOSIDASE-LIKE PROTEIN-RELATED"/>
    <property type="match status" value="1"/>
</dbReference>
<dbReference type="Proteomes" id="UP001493487">
    <property type="component" value="Unassembled WGS sequence"/>
</dbReference>
<sequence length="410" mass="47749">MSASAPWIWAVGFENTFIAQTARGERVLDEYEITQHYRFWREDLERVRQTGATMIRYGIPWYKVEPESGVYDWEWTDEVMAYFAEHRDLKPIIDLMHYGTPLWMDREFMNAAYPEYVARYATAFAQRYSSIVAYYTPLNEPFINSEWCGWSGTWPPYLKGHDGFVSIMNQLCKGIIRTVTGIREIQPDSTMIHVEAAKKFVAADESLIEETKLWNEIRYVMWELVQGNVEGDHPLRNWLIRNGVSEADLSWYLEHAIELDVVGINFYPQFSVNAIDKEVVRQQKIPQPVHGGKQDLVEIVRDINGKYGKPVFITETSYWGSEEERIAWLEDVIDAGRQLTSEGIELAGITWFPFLDMVDWPYRTNGLPFRDNVATFGLYTLEEQPDGTLARRKNAVCDRFEQEVQGRSKI</sequence>
<name>A0ABV1KN03_9BACL</name>
<gene>
    <name evidence="1" type="ORF">QJS35_00345</name>
</gene>
<reference evidence="1 2" key="1">
    <citation type="journal article" date="2023" name="Genome Announc.">
        <title>Pan-Genome Analyses of the Genus Cohnella and Proposal of the Novel Species Cohnella silvisoli sp. nov., Isolated from Forest Soil.</title>
        <authorList>
            <person name="Wang C."/>
            <person name="Mao L."/>
            <person name="Bao G."/>
            <person name="Zhu H."/>
        </authorList>
    </citation>
    <scope>NUCLEOTIDE SEQUENCE [LARGE SCALE GENOMIC DNA]</scope>
    <source>
        <strain evidence="1 2">NL03-T5-1</strain>
    </source>
</reference>
<keyword evidence="2" id="KW-1185">Reference proteome</keyword>
<dbReference type="InterPro" id="IPR001360">
    <property type="entry name" value="Glyco_hydro_1"/>
</dbReference>
<dbReference type="InterPro" id="IPR017853">
    <property type="entry name" value="GH"/>
</dbReference>
<dbReference type="SUPFAM" id="SSF51445">
    <property type="entry name" value="(Trans)glycosidases"/>
    <property type="match status" value="1"/>
</dbReference>